<sequence length="102" mass="11464">MSALRTIAARRTPFLTQRAALHRSSALWAGKETRLNTDVSGQDLENKKEEHLDKQKKGEGHWTEELASDSESIVKADRGEIDASEDTMKKLQDETKKAQKGQ</sequence>
<dbReference type="GeneID" id="54548471"/>
<evidence type="ECO:0000313" key="2">
    <source>
        <dbReference type="EMBL" id="KAF2279476.1"/>
    </source>
</evidence>
<reference evidence="2" key="1">
    <citation type="journal article" date="2020" name="Stud. Mycol.">
        <title>101 Dothideomycetes genomes: a test case for predicting lifestyles and emergence of pathogens.</title>
        <authorList>
            <person name="Haridas S."/>
            <person name="Albert R."/>
            <person name="Binder M."/>
            <person name="Bloem J."/>
            <person name="Labutti K."/>
            <person name="Salamov A."/>
            <person name="Andreopoulos B."/>
            <person name="Baker S."/>
            <person name="Barry K."/>
            <person name="Bills G."/>
            <person name="Bluhm B."/>
            <person name="Cannon C."/>
            <person name="Castanera R."/>
            <person name="Culley D."/>
            <person name="Daum C."/>
            <person name="Ezra D."/>
            <person name="Gonzalez J."/>
            <person name="Henrissat B."/>
            <person name="Kuo A."/>
            <person name="Liang C."/>
            <person name="Lipzen A."/>
            <person name="Lutzoni F."/>
            <person name="Magnuson J."/>
            <person name="Mondo S."/>
            <person name="Nolan M."/>
            <person name="Ohm R."/>
            <person name="Pangilinan J."/>
            <person name="Park H.-J."/>
            <person name="Ramirez L."/>
            <person name="Alfaro M."/>
            <person name="Sun H."/>
            <person name="Tritt A."/>
            <person name="Yoshinaga Y."/>
            <person name="Zwiers L.-H."/>
            <person name="Turgeon B."/>
            <person name="Goodwin S."/>
            <person name="Spatafora J."/>
            <person name="Crous P."/>
            <person name="Grigoriev I."/>
        </authorList>
    </citation>
    <scope>NUCLEOTIDE SEQUENCE</scope>
    <source>
        <strain evidence="2">CBS 379.55</strain>
    </source>
</reference>
<evidence type="ECO:0008006" key="4">
    <source>
        <dbReference type="Google" id="ProtNLM"/>
    </source>
</evidence>
<dbReference type="Proteomes" id="UP000800097">
    <property type="component" value="Unassembled WGS sequence"/>
</dbReference>
<keyword evidence="3" id="KW-1185">Reference proteome</keyword>
<feature type="compositionally biased region" description="Basic and acidic residues" evidence="1">
    <location>
        <begin position="72"/>
        <end position="102"/>
    </location>
</feature>
<evidence type="ECO:0000313" key="3">
    <source>
        <dbReference type="Proteomes" id="UP000800097"/>
    </source>
</evidence>
<dbReference type="AlphaFoldDB" id="A0A6A6JUQ2"/>
<name>A0A6A6JUQ2_WESOR</name>
<dbReference type="EMBL" id="ML986486">
    <property type="protein sequence ID" value="KAF2279476.1"/>
    <property type="molecule type" value="Genomic_DNA"/>
</dbReference>
<organism evidence="2 3">
    <name type="scientific">Westerdykella ornata</name>
    <dbReference type="NCBI Taxonomy" id="318751"/>
    <lineage>
        <taxon>Eukaryota</taxon>
        <taxon>Fungi</taxon>
        <taxon>Dikarya</taxon>
        <taxon>Ascomycota</taxon>
        <taxon>Pezizomycotina</taxon>
        <taxon>Dothideomycetes</taxon>
        <taxon>Pleosporomycetidae</taxon>
        <taxon>Pleosporales</taxon>
        <taxon>Sporormiaceae</taxon>
        <taxon>Westerdykella</taxon>
    </lineage>
</organism>
<accession>A0A6A6JUQ2</accession>
<dbReference type="RefSeq" id="XP_033657015.1">
    <property type="nucleotide sequence ID" value="XM_033795296.1"/>
</dbReference>
<proteinExistence type="predicted"/>
<feature type="region of interest" description="Disordered" evidence="1">
    <location>
        <begin position="34"/>
        <end position="102"/>
    </location>
</feature>
<protein>
    <recommendedName>
        <fullName evidence="4">Mitochondrial carrier protein pet8</fullName>
    </recommendedName>
</protein>
<dbReference type="OrthoDB" id="529205at2759"/>
<gene>
    <name evidence="2" type="ORF">EI97DRAFT_371523</name>
</gene>
<feature type="compositionally biased region" description="Basic and acidic residues" evidence="1">
    <location>
        <begin position="44"/>
        <end position="64"/>
    </location>
</feature>
<evidence type="ECO:0000256" key="1">
    <source>
        <dbReference type="SAM" id="MobiDB-lite"/>
    </source>
</evidence>